<reference evidence="2" key="3">
    <citation type="submission" date="2015-06" db="UniProtKB">
        <authorList>
            <consortium name="EnsemblProtists"/>
        </authorList>
    </citation>
    <scope>IDENTIFICATION</scope>
</reference>
<reference evidence="1 3" key="1">
    <citation type="journal article" date="2012" name="Nature">
        <title>Algal genomes reveal evolutionary mosaicism and the fate of nucleomorphs.</title>
        <authorList>
            <consortium name="DOE Joint Genome Institute"/>
            <person name="Curtis B.A."/>
            <person name="Tanifuji G."/>
            <person name="Burki F."/>
            <person name="Gruber A."/>
            <person name="Irimia M."/>
            <person name="Maruyama S."/>
            <person name="Arias M.C."/>
            <person name="Ball S.G."/>
            <person name="Gile G.H."/>
            <person name="Hirakawa Y."/>
            <person name="Hopkins J.F."/>
            <person name="Kuo A."/>
            <person name="Rensing S.A."/>
            <person name="Schmutz J."/>
            <person name="Symeonidi A."/>
            <person name="Elias M."/>
            <person name="Eveleigh R.J."/>
            <person name="Herman E.K."/>
            <person name="Klute M.J."/>
            <person name="Nakayama T."/>
            <person name="Obornik M."/>
            <person name="Reyes-Prieto A."/>
            <person name="Armbrust E.V."/>
            <person name="Aves S.J."/>
            <person name="Beiko R.G."/>
            <person name="Coutinho P."/>
            <person name="Dacks J.B."/>
            <person name="Durnford D.G."/>
            <person name="Fast N.M."/>
            <person name="Green B.R."/>
            <person name="Grisdale C.J."/>
            <person name="Hempel F."/>
            <person name="Henrissat B."/>
            <person name="Hoppner M.P."/>
            <person name="Ishida K."/>
            <person name="Kim E."/>
            <person name="Koreny L."/>
            <person name="Kroth P.G."/>
            <person name="Liu Y."/>
            <person name="Malik S.B."/>
            <person name="Maier U.G."/>
            <person name="McRose D."/>
            <person name="Mock T."/>
            <person name="Neilson J.A."/>
            <person name="Onodera N.T."/>
            <person name="Poole A.M."/>
            <person name="Pritham E.J."/>
            <person name="Richards T.A."/>
            <person name="Rocap G."/>
            <person name="Roy S.W."/>
            <person name="Sarai C."/>
            <person name="Schaack S."/>
            <person name="Shirato S."/>
            <person name="Slamovits C.H."/>
            <person name="Spencer D.F."/>
            <person name="Suzuki S."/>
            <person name="Worden A.Z."/>
            <person name="Zauner S."/>
            <person name="Barry K."/>
            <person name="Bell C."/>
            <person name="Bharti A.K."/>
            <person name="Crow J.A."/>
            <person name="Grimwood J."/>
            <person name="Kramer R."/>
            <person name="Lindquist E."/>
            <person name="Lucas S."/>
            <person name="Salamov A."/>
            <person name="McFadden G.I."/>
            <person name="Lane C.E."/>
            <person name="Keeling P.J."/>
            <person name="Gray M.W."/>
            <person name="Grigoriev I.V."/>
            <person name="Archibald J.M."/>
        </authorList>
    </citation>
    <scope>NUCLEOTIDE SEQUENCE</scope>
    <source>
        <strain evidence="1 3">CCMP2712</strain>
    </source>
</reference>
<sequence>MMRGKIKRKMMKRKIKVIQMNLKETQQFFHLLLAFAFIIVLSQVAGAVVAVLVAFVGMVVWMYRILDHDDQYYVETGKRVTDRDYGDVRSEAERRKL</sequence>
<dbReference type="EnsemblProtists" id="EKX38585">
    <property type="protein sequence ID" value="EKX38585"/>
    <property type="gene ID" value="GUITHDRAFT_115356"/>
</dbReference>
<evidence type="ECO:0000313" key="1">
    <source>
        <dbReference type="EMBL" id="EKX38585.1"/>
    </source>
</evidence>
<organism evidence="1">
    <name type="scientific">Guillardia theta (strain CCMP2712)</name>
    <name type="common">Cryptophyte</name>
    <dbReference type="NCBI Taxonomy" id="905079"/>
    <lineage>
        <taxon>Eukaryota</taxon>
        <taxon>Cryptophyceae</taxon>
        <taxon>Pyrenomonadales</taxon>
        <taxon>Geminigeraceae</taxon>
        <taxon>Guillardia</taxon>
    </lineage>
</organism>
<dbReference type="GeneID" id="17295305"/>
<evidence type="ECO:0000313" key="2">
    <source>
        <dbReference type="EnsemblProtists" id="EKX38585"/>
    </source>
</evidence>
<evidence type="ECO:0000313" key="3">
    <source>
        <dbReference type="Proteomes" id="UP000011087"/>
    </source>
</evidence>
<dbReference type="Proteomes" id="UP000011087">
    <property type="component" value="Unassembled WGS sequence"/>
</dbReference>
<dbReference type="AlphaFoldDB" id="L1IRY0"/>
<protein>
    <submittedName>
        <fullName evidence="1 2">Uncharacterized protein</fullName>
    </submittedName>
</protein>
<proteinExistence type="predicted"/>
<reference evidence="3" key="2">
    <citation type="submission" date="2012-11" db="EMBL/GenBank/DDBJ databases">
        <authorList>
            <person name="Kuo A."/>
            <person name="Curtis B.A."/>
            <person name="Tanifuji G."/>
            <person name="Burki F."/>
            <person name="Gruber A."/>
            <person name="Irimia M."/>
            <person name="Maruyama S."/>
            <person name="Arias M.C."/>
            <person name="Ball S.G."/>
            <person name="Gile G.H."/>
            <person name="Hirakawa Y."/>
            <person name="Hopkins J.F."/>
            <person name="Rensing S.A."/>
            <person name="Schmutz J."/>
            <person name="Symeonidi A."/>
            <person name="Elias M."/>
            <person name="Eveleigh R.J."/>
            <person name="Herman E.K."/>
            <person name="Klute M.J."/>
            <person name="Nakayama T."/>
            <person name="Obornik M."/>
            <person name="Reyes-Prieto A."/>
            <person name="Armbrust E.V."/>
            <person name="Aves S.J."/>
            <person name="Beiko R.G."/>
            <person name="Coutinho P."/>
            <person name="Dacks J.B."/>
            <person name="Durnford D.G."/>
            <person name="Fast N.M."/>
            <person name="Green B.R."/>
            <person name="Grisdale C."/>
            <person name="Hempe F."/>
            <person name="Henrissat B."/>
            <person name="Hoppner M.P."/>
            <person name="Ishida K.-I."/>
            <person name="Kim E."/>
            <person name="Koreny L."/>
            <person name="Kroth P.G."/>
            <person name="Liu Y."/>
            <person name="Malik S.-B."/>
            <person name="Maier U.G."/>
            <person name="McRose D."/>
            <person name="Mock T."/>
            <person name="Neilson J.A."/>
            <person name="Onodera N.T."/>
            <person name="Poole A.M."/>
            <person name="Pritham E.J."/>
            <person name="Richards T.A."/>
            <person name="Rocap G."/>
            <person name="Roy S.W."/>
            <person name="Sarai C."/>
            <person name="Schaack S."/>
            <person name="Shirato S."/>
            <person name="Slamovits C.H."/>
            <person name="Spencer D.F."/>
            <person name="Suzuki S."/>
            <person name="Worden A.Z."/>
            <person name="Zauner S."/>
            <person name="Barry K."/>
            <person name="Bell C."/>
            <person name="Bharti A.K."/>
            <person name="Crow J.A."/>
            <person name="Grimwood J."/>
            <person name="Kramer R."/>
            <person name="Lindquist E."/>
            <person name="Lucas S."/>
            <person name="Salamov A."/>
            <person name="McFadden G.I."/>
            <person name="Lane C.E."/>
            <person name="Keeling P.J."/>
            <person name="Gray M.W."/>
            <person name="Grigoriev I.V."/>
            <person name="Archibald J.M."/>
        </authorList>
    </citation>
    <scope>NUCLEOTIDE SEQUENCE</scope>
    <source>
        <strain evidence="3">CCMP2712</strain>
    </source>
</reference>
<dbReference type="RefSeq" id="XP_005825565.1">
    <property type="nucleotide sequence ID" value="XM_005825508.1"/>
</dbReference>
<dbReference type="EMBL" id="JH993047">
    <property type="protein sequence ID" value="EKX38585.1"/>
    <property type="molecule type" value="Genomic_DNA"/>
</dbReference>
<dbReference type="HOGENOM" id="CLU_2351114_0_0_1"/>
<dbReference type="KEGG" id="gtt:GUITHDRAFT_115356"/>
<name>L1IRY0_GUITC</name>
<accession>L1IRY0</accession>
<gene>
    <name evidence="1" type="ORF">GUITHDRAFT_115356</name>
</gene>
<dbReference type="PaxDb" id="55529-EKX38585"/>
<keyword evidence="3" id="KW-1185">Reference proteome</keyword>